<evidence type="ECO:0000313" key="2">
    <source>
        <dbReference type="Proteomes" id="UP001057402"/>
    </source>
</evidence>
<sequence>MSSDHSSFEGAPSLSPGRNSVPRSSIEIVSKPVSDGLLRKFSDVSAYDFDRAQSSIWSPPIARTAFLESSASVRAAAPRKMRSVSRSSSSPSVIPTEYKYRSQSHVT</sequence>
<gene>
    <name evidence="1" type="ORF">MLD38_000596</name>
</gene>
<keyword evidence="2" id="KW-1185">Reference proteome</keyword>
<organism evidence="1 2">
    <name type="scientific">Melastoma candidum</name>
    <dbReference type="NCBI Taxonomy" id="119954"/>
    <lineage>
        <taxon>Eukaryota</taxon>
        <taxon>Viridiplantae</taxon>
        <taxon>Streptophyta</taxon>
        <taxon>Embryophyta</taxon>
        <taxon>Tracheophyta</taxon>
        <taxon>Spermatophyta</taxon>
        <taxon>Magnoliopsida</taxon>
        <taxon>eudicotyledons</taxon>
        <taxon>Gunneridae</taxon>
        <taxon>Pentapetalae</taxon>
        <taxon>rosids</taxon>
        <taxon>malvids</taxon>
        <taxon>Myrtales</taxon>
        <taxon>Melastomataceae</taxon>
        <taxon>Melastomatoideae</taxon>
        <taxon>Melastomateae</taxon>
        <taxon>Melastoma</taxon>
    </lineage>
</organism>
<protein>
    <submittedName>
        <fullName evidence="1">Uncharacterized protein</fullName>
    </submittedName>
</protein>
<reference evidence="2" key="1">
    <citation type="journal article" date="2023" name="Front. Plant Sci.">
        <title>Chromosomal-level genome assembly of Melastoma candidum provides insights into trichome evolution.</title>
        <authorList>
            <person name="Zhong Y."/>
            <person name="Wu W."/>
            <person name="Sun C."/>
            <person name="Zou P."/>
            <person name="Liu Y."/>
            <person name="Dai S."/>
            <person name="Zhou R."/>
        </authorList>
    </citation>
    <scope>NUCLEOTIDE SEQUENCE [LARGE SCALE GENOMIC DNA]</scope>
</reference>
<dbReference type="Proteomes" id="UP001057402">
    <property type="component" value="Chromosome 1"/>
</dbReference>
<accession>A0ACB9SJ80</accession>
<proteinExistence type="predicted"/>
<comment type="caution">
    <text evidence="1">The sequence shown here is derived from an EMBL/GenBank/DDBJ whole genome shotgun (WGS) entry which is preliminary data.</text>
</comment>
<name>A0ACB9SJ80_9MYRT</name>
<evidence type="ECO:0000313" key="1">
    <source>
        <dbReference type="EMBL" id="KAI4388252.1"/>
    </source>
</evidence>
<dbReference type="EMBL" id="CM042880">
    <property type="protein sequence ID" value="KAI4388252.1"/>
    <property type="molecule type" value="Genomic_DNA"/>
</dbReference>